<dbReference type="InterPro" id="IPR017907">
    <property type="entry name" value="Znf_RING_CS"/>
</dbReference>
<comment type="caution">
    <text evidence="7">The sequence shown here is derived from an EMBL/GenBank/DDBJ whole genome shotgun (WGS) entry which is preliminary data.</text>
</comment>
<keyword evidence="1" id="KW-0479">Metal-binding</keyword>
<organism evidence="7 8">
    <name type="scientific">Dreissena polymorpha</name>
    <name type="common">Zebra mussel</name>
    <name type="synonym">Mytilus polymorpha</name>
    <dbReference type="NCBI Taxonomy" id="45954"/>
    <lineage>
        <taxon>Eukaryota</taxon>
        <taxon>Metazoa</taxon>
        <taxon>Spiralia</taxon>
        <taxon>Lophotrochozoa</taxon>
        <taxon>Mollusca</taxon>
        <taxon>Bivalvia</taxon>
        <taxon>Autobranchia</taxon>
        <taxon>Heteroconchia</taxon>
        <taxon>Euheterodonta</taxon>
        <taxon>Imparidentia</taxon>
        <taxon>Neoheterodontei</taxon>
        <taxon>Myida</taxon>
        <taxon>Dreissenoidea</taxon>
        <taxon>Dreissenidae</taxon>
        <taxon>Dreissena</taxon>
    </lineage>
</organism>
<evidence type="ECO:0000313" key="7">
    <source>
        <dbReference type="EMBL" id="KAH3788989.1"/>
    </source>
</evidence>
<evidence type="ECO:0000256" key="2">
    <source>
        <dbReference type="ARBA" id="ARBA00022771"/>
    </source>
</evidence>
<dbReference type="Proteomes" id="UP000828390">
    <property type="component" value="Unassembled WGS sequence"/>
</dbReference>
<name>A0A9D4IY24_DREPO</name>
<keyword evidence="8" id="KW-1185">Reference proteome</keyword>
<reference evidence="7" key="1">
    <citation type="journal article" date="2019" name="bioRxiv">
        <title>The Genome of the Zebra Mussel, Dreissena polymorpha: A Resource for Invasive Species Research.</title>
        <authorList>
            <person name="McCartney M.A."/>
            <person name="Auch B."/>
            <person name="Kono T."/>
            <person name="Mallez S."/>
            <person name="Zhang Y."/>
            <person name="Obille A."/>
            <person name="Becker A."/>
            <person name="Abrahante J.E."/>
            <person name="Garbe J."/>
            <person name="Badalamenti J.P."/>
            <person name="Herman A."/>
            <person name="Mangelson H."/>
            <person name="Liachko I."/>
            <person name="Sullivan S."/>
            <person name="Sone E.D."/>
            <person name="Koren S."/>
            <person name="Silverstein K.A.T."/>
            <person name="Beckman K.B."/>
            <person name="Gohl D.M."/>
        </authorList>
    </citation>
    <scope>NUCLEOTIDE SEQUENCE</scope>
    <source>
        <strain evidence="7">Duluth1</strain>
        <tissue evidence="7">Whole animal</tissue>
    </source>
</reference>
<dbReference type="EMBL" id="JAIWYP010000008">
    <property type="protein sequence ID" value="KAH3788989.1"/>
    <property type="molecule type" value="Genomic_DNA"/>
</dbReference>
<dbReference type="InterPro" id="IPR013083">
    <property type="entry name" value="Znf_RING/FYVE/PHD"/>
</dbReference>
<dbReference type="SUPFAM" id="SSF57850">
    <property type="entry name" value="RING/U-box"/>
    <property type="match status" value="1"/>
</dbReference>
<dbReference type="InterPro" id="IPR027370">
    <property type="entry name" value="Znf-RING_euk"/>
</dbReference>
<dbReference type="PROSITE" id="PS50089">
    <property type="entry name" value="ZF_RING_2"/>
    <property type="match status" value="1"/>
</dbReference>
<dbReference type="PROSITE" id="PS00518">
    <property type="entry name" value="ZF_RING_1"/>
    <property type="match status" value="1"/>
</dbReference>
<sequence length="227" mass="25703">MVAWSTVIIPDGNSSSSDESLKHGNTKHAETLDDTLKCYVCDEFFTKPRILPCGHSFCSECVLKLRENAVSEFNKSRDQNAHRRGDCGYFSCPWPNCHYTMRIMNVNRWTLKNRALAKAVSLAKKREKEKQETSVQTDTDWSQTIVNISSAVTNPFGKRNNLQKRQPEMSIPDVIYACTVKNAVSKESLTESTHWRLPQENGGKSSTWSSYVFLAGMALVDQVLKPF</sequence>
<feature type="region of interest" description="Disordered" evidence="5">
    <location>
        <begin position="1"/>
        <end position="24"/>
    </location>
</feature>
<dbReference type="Gene3D" id="3.30.40.10">
    <property type="entry name" value="Zinc/RING finger domain, C3HC4 (zinc finger)"/>
    <property type="match status" value="1"/>
</dbReference>
<dbReference type="GO" id="GO:0008270">
    <property type="term" value="F:zinc ion binding"/>
    <property type="evidence" value="ECO:0007669"/>
    <property type="project" value="UniProtKB-KW"/>
</dbReference>
<accession>A0A9D4IY24</accession>
<keyword evidence="2 4" id="KW-0863">Zinc-finger</keyword>
<evidence type="ECO:0000256" key="4">
    <source>
        <dbReference type="PROSITE-ProRule" id="PRU00175"/>
    </source>
</evidence>
<evidence type="ECO:0000256" key="3">
    <source>
        <dbReference type="ARBA" id="ARBA00022833"/>
    </source>
</evidence>
<feature type="domain" description="RING-type" evidence="6">
    <location>
        <begin position="38"/>
        <end position="93"/>
    </location>
</feature>
<proteinExistence type="predicted"/>
<reference evidence="7" key="2">
    <citation type="submission" date="2020-11" db="EMBL/GenBank/DDBJ databases">
        <authorList>
            <person name="McCartney M.A."/>
            <person name="Auch B."/>
            <person name="Kono T."/>
            <person name="Mallez S."/>
            <person name="Becker A."/>
            <person name="Gohl D.M."/>
            <person name="Silverstein K.A.T."/>
            <person name="Koren S."/>
            <person name="Bechman K.B."/>
            <person name="Herman A."/>
            <person name="Abrahante J.E."/>
            <person name="Garbe J."/>
        </authorList>
    </citation>
    <scope>NUCLEOTIDE SEQUENCE</scope>
    <source>
        <strain evidence="7">Duluth1</strain>
        <tissue evidence="7">Whole animal</tissue>
    </source>
</reference>
<dbReference type="Pfam" id="PF13445">
    <property type="entry name" value="zf-RING_UBOX"/>
    <property type="match status" value="1"/>
</dbReference>
<keyword evidence="3" id="KW-0862">Zinc</keyword>
<evidence type="ECO:0000259" key="6">
    <source>
        <dbReference type="PROSITE" id="PS50089"/>
    </source>
</evidence>
<evidence type="ECO:0000313" key="8">
    <source>
        <dbReference type="Proteomes" id="UP000828390"/>
    </source>
</evidence>
<dbReference type="SMART" id="SM00184">
    <property type="entry name" value="RING"/>
    <property type="match status" value="1"/>
</dbReference>
<evidence type="ECO:0000256" key="1">
    <source>
        <dbReference type="ARBA" id="ARBA00022723"/>
    </source>
</evidence>
<dbReference type="AlphaFoldDB" id="A0A9D4IY24"/>
<dbReference type="InterPro" id="IPR001841">
    <property type="entry name" value="Znf_RING"/>
</dbReference>
<dbReference type="OrthoDB" id="654191at2759"/>
<protein>
    <recommendedName>
        <fullName evidence="6">RING-type domain-containing protein</fullName>
    </recommendedName>
</protein>
<gene>
    <name evidence="7" type="ORF">DPMN_167155</name>
</gene>
<evidence type="ECO:0000256" key="5">
    <source>
        <dbReference type="SAM" id="MobiDB-lite"/>
    </source>
</evidence>